<accession>A0A975BDG9</accession>
<reference evidence="2" key="1">
    <citation type="journal article" date="2021" name="Microb. Physiol.">
        <title>Proteogenomic Insights into the Physiology of Marine, Sulfate-Reducing, Filamentous Desulfonema limicola and Desulfonema magnum.</title>
        <authorList>
            <person name="Schnaars V."/>
            <person name="Wohlbrand L."/>
            <person name="Scheve S."/>
            <person name="Hinrichs C."/>
            <person name="Reinhardt R."/>
            <person name="Rabus R."/>
        </authorList>
    </citation>
    <scope>NUCLEOTIDE SEQUENCE</scope>
    <source>
        <strain evidence="2">5ac10</strain>
    </source>
</reference>
<dbReference type="NCBIfam" id="NF037970">
    <property type="entry name" value="vanZ_1"/>
    <property type="match status" value="1"/>
</dbReference>
<evidence type="ECO:0000313" key="3">
    <source>
        <dbReference type="Proteomes" id="UP000663720"/>
    </source>
</evidence>
<dbReference type="Proteomes" id="UP000663720">
    <property type="component" value="Chromosome"/>
</dbReference>
<dbReference type="AlphaFoldDB" id="A0A975BDG9"/>
<dbReference type="KEGG" id="dli:dnl_60570"/>
<dbReference type="EMBL" id="CP061799">
    <property type="protein sequence ID" value="QTA83644.1"/>
    <property type="molecule type" value="Genomic_DNA"/>
</dbReference>
<feature type="domain" description="VanZ-like" evidence="1">
    <location>
        <begin position="3"/>
        <end position="82"/>
    </location>
</feature>
<proteinExistence type="predicted"/>
<evidence type="ECO:0000259" key="1">
    <source>
        <dbReference type="Pfam" id="PF04892"/>
    </source>
</evidence>
<protein>
    <submittedName>
        <fullName evidence="2">VanZ like family protein</fullName>
    </submittedName>
</protein>
<keyword evidence="3" id="KW-1185">Reference proteome</keyword>
<dbReference type="PANTHER" id="PTHR28008">
    <property type="entry name" value="DOMAIN PROTEIN, PUTATIVE (AFU_ORTHOLOGUE AFUA_3G10980)-RELATED"/>
    <property type="match status" value="1"/>
</dbReference>
<name>A0A975BDG9_9BACT</name>
<dbReference type="PANTHER" id="PTHR28008:SF1">
    <property type="entry name" value="DOMAIN PROTEIN, PUTATIVE (AFU_ORTHOLOGUE AFUA_3G10980)-RELATED"/>
    <property type="match status" value="1"/>
</dbReference>
<evidence type="ECO:0000313" key="2">
    <source>
        <dbReference type="EMBL" id="QTA83644.1"/>
    </source>
</evidence>
<sequence>MDKILHFGGYAFLGALFFRAFNASLPDSKIKTIIFISITTSVLYGLTDELHQSFTTSRSADIMDFAADTAGSIFGVLTYCLVSSKISFFIQKKAKITKKSLRTNP</sequence>
<dbReference type="Pfam" id="PF04892">
    <property type="entry name" value="VanZ"/>
    <property type="match status" value="1"/>
</dbReference>
<dbReference type="InterPro" id="IPR006976">
    <property type="entry name" value="VanZ-like"/>
</dbReference>
<gene>
    <name evidence="2" type="ORF">dnl_60570</name>
</gene>
<organism evidence="2 3">
    <name type="scientific">Desulfonema limicola</name>
    <dbReference type="NCBI Taxonomy" id="45656"/>
    <lineage>
        <taxon>Bacteria</taxon>
        <taxon>Pseudomonadati</taxon>
        <taxon>Thermodesulfobacteriota</taxon>
        <taxon>Desulfobacteria</taxon>
        <taxon>Desulfobacterales</taxon>
        <taxon>Desulfococcaceae</taxon>
        <taxon>Desulfonema</taxon>
    </lineage>
</organism>